<dbReference type="STRING" id="1798182.GA0061081_11327"/>
<dbReference type="InterPro" id="IPR051613">
    <property type="entry name" value="ABC_transp_permease_HisMQ"/>
</dbReference>
<name>A0A1C4D466_9GAMM</name>
<dbReference type="NCBIfam" id="TIGR01726">
    <property type="entry name" value="HEQRo_perm_3TM"/>
    <property type="match status" value="1"/>
</dbReference>
<dbReference type="InterPro" id="IPR000515">
    <property type="entry name" value="MetI-like"/>
</dbReference>
<feature type="domain" description="ABC transmembrane type-1" evidence="11">
    <location>
        <begin position="12"/>
        <end position="211"/>
    </location>
</feature>
<keyword evidence="8 10" id="KW-1133">Transmembrane helix</keyword>
<feature type="transmembrane region" description="Helical" evidence="10">
    <location>
        <begin position="12"/>
        <end position="36"/>
    </location>
</feature>
<keyword evidence="4" id="KW-1003">Cell membrane</keyword>
<evidence type="ECO:0000256" key="1">
    <source>
        <dbReference type="ARBA" id="ARBA00004429"/>
    </source>
</evidence>
<evidence type="ECO:0000256" key="4">
    <source>
        <dbReference type="ARBA" id="ARBA00022475"/>
    </source>
</evidence>
<dbReference type="InterPro" id="IPR010065">
    <property type="entry name" value="AA_ABC_transptr_permease_3TM"/>
</dbReference>
<evidence type="ECO:0000256" key="9">
    <source>
        <dbReference type="ARBA" id="ARBA00023136"/>
    </source>
</evidence>
<accession>A0A1C4D466</accession>
<comment type="subcellular location">
    <subcellularLocation>
        <location evidence="1">Cell inner membrane</location>
        <topology evidence="1">Multi-pass membrane protein</topology>
    </subcellularLocation>
    <subcellularLocation>
        <location evidence="10">Cell membrane</location>
        <topology evidence="10">Multi-pass membrane protein</topology>
    </subcellularLocation>
</comment>
<organism evidence="12 13">
    <name type="scientific">Gilliamella bombicola</name>
    <dbReference type="NCBI Taxonomy" id="1798182"/>
    <lineage>
        <taxon>Bacteria</taxon>
        <taxon>Pseudomonadati</taxon>
        <taxon>Pseudomonadota</taxon>
        <taxon>Gammaproteobacteria</taxon>
        <taxon>Orbales</taxon>
        <taxon>Orbaceae</taxon>
        <taxon>Gilliamella</taxon>
    </lineage>
</organism>
<evidence type="ECO:0000259" key="11">
    <source>
        <dbReference type="PROSITE" id="PS50928"/>
    </source>
</evidence>
<feature type="transmembrane region" description="Helical" evidence="10">
    <location>
        <begin position="57"/>
        <end position="75"/>
    </location>
</feature>
<dbReference type="OrthoDB" id="9815029at2"/>
<dbReference type="Gene3D" id="1.10.3720.10">
    <property type="entry name" value="MetI-like"/>
    <property type="match status" value="1"/>
</dbReference>
<dbReference type="GO" id="GO:0006865">
    <property type="term" value="P:amino acid transport"/>
    <property type="evidence" value="ECO:0007669"/>
    <property type="project" value="UniProtKB-KW"/>
</dbReference>
<dbReference type="AlphaFoldDB" id="A0A1C4D466"/>
<dbReference type="GO" id="GO:0043190">
    <property type="term" value="C:ATP-binding cassette (ABC) transporter complex"/>
    <property type="evidence" value="ECO:0007669"/>
    <property type="project" value="InterPro"/>
</dbReference>
<evidence type="ECO:0000313" key="12">
    <source>
        <dbReference type="EMBL" id="SCC26030.1"/>
    </source>
</evidence>
<dbReference type="PROSITE" id="PS50928">
    <property type="entry name" value="ABC_TM1"/>
    <property type="match status" value="1"/>
</dbReference>
<keyword evidence="13" id="KW-1185">Reference proteome</keyword>
<evidence type="ECO:0000256" key="7">
    <source>
        <dbReference type="ARBA" id="ARBA00022970"/>
    </source>
</evidence>
<dbReference type="PANTHER" id="PTHR30133:SF1">
    <property type="entry name" value="HISTIDINE TRANSPORT SYSTEM PERMEASE PROTEIN HISQ"/>
    <property type="match status" value="1"/>
</dbReference>
<evidence type="ECO:0000313" key="13">
    <source>
        <dbReference type="Proteomes" id="UP000199670"/>
    </source>
</evidence>
<feature type="transmembrane region" description="Helical" evidence="10">
    <location>
        <begin position="81"/>
        <end position="106"/>
    </location>
</feature>
<dbReference type="Proteomes" id="UP000199670">
    <property type="component" value="Unassembled WGS sequence"/>
</dbReference>
<evidence type="ECO:0000256" key="8">
    <source>
        <dbReference type="ARBA" id="ARBA00022989"/>
    </source>
</evidence>
<sequence>MQGYISLICQGAWLTIILALASLLLAMLLGIVCALGKLADSKVCNVLCQAYTSLIRGVPDLVLMMLIFFGLQFLVNNITDYFNASFIEVNPLMAGIFTLGFIYGAYFTETFRGAYLAVSKNTLAAATALGLSKVQVFRYVMFPLMMRFALPGIANNWLVVLKATALVSLLGLSDLVKATKNAGEALYQPLLFALIAGAFYLFFTSISNIVLWWLERRYSIGTIKTKL</sequence>
<evidence type="ECO:0000256" key="6">
    <source>
        <dbReference type="ARBA" id="ARBA00022692"/>
    </source>
</evidence>
<protein>
    <submittedName>
        <fullName evidence="12">Histidine transport system permease protein</fullName>
    </submittedName>
</protein>
<reference evidence="13" key="1">
    <citation type="submission" date="2016-08" db="EMBL/GenBank/DDBJ databases">
        <authorList>
            <person name="Varghese N."/>
            <person name="Submissions Spin"/>
        </authorList>
    </citation>
    <scope>NUCLEOTIDE SEQUENCE [LARGE SCALE GENOMIC DNA]</scope>
    <source>
        <strain evidence="13">R-53248</strain>
    </source>
</reference>
<dbReference type="RefSeq" id="WP_091350203.1">
    <property type="nucleotide sequence ID" value="NZ_FMAQ01000013.1"/>
</dbReference>
<feature type="transmembrane region" description="Helical" evidence="10">
    <location>
        <begin position="148"/>
        <end position="170"/>
    </location>
</feature>
<comment type="similarity">
    <text evidence="2">Belongs to the binding-protein-dependent transport system permease family. HisMQ subfamily.</text>
</comment>
<evidence type="ECO:0000256" key="10">
    <source>
        <dbReference type="RuleBase" id="RU363032"/>
    </source>
</evidence>
<dbReference type="CDD" id="cd06261">
    <property type="entry name" value="TM_PBP2"/>
    <property type="match status" value="1"/>
</dbReference>
<keyword evidence="9 10" id="KW-0472">Membrane</keyword>
<evidence type="ECO:0000256" key="3">
    <source>
        <dbReference type="ARBA" id="ARBA00022448"/>
    </source>
</evidence>
<evidence type="ECO:0000256" key="5">
    <source>
        <dbReference type="ARBA" id="ARBA00022519"/>
    </source>
</evidence>
<dbReference type="PANTHER" id="PTHR30133">
    <property type="entry name" value="CATIONIC AMINO ACID TRANSPORTER, MEMBRANE COMPONENT"/>
    <property type="match status" value="1"/>
</dbReference>
<dbReference type="InterPro" id="IPR035906">
    <property type="entry name" value="MetI-like_sf"/>
</dbReference>
<keyword evidence="5" id="KW-0997">Cell inner membrane</keyword>
<keyword evidence="6 10" id="KW-0812">Transmembrane</keyword>
<dbReference type="SUPFAM" id="SSF161098">
    <property type="entry name" value="MetI-like"/>
    <property type="match status" value="1"/>
</dbReference>
<proteinExistence type="inferred from homology"/>
<gene>
    <name evidence="12" type="ORF">GA0061081_11327</name>
</gene>
<evidence type="ECO:0000256" key="2">
    <source>
        <dbReference type="ARBA" id="ARBA00010072"/>
    </source>
</evidence>
<keyword evidence="3 10" id="KW-0813">Transport</keyword>
<dbReference type="GO" id="GO:0022857">
    <property type="term" value="F:transmembrane transporter activity"/>
    <property type="evidence" value="ECO:0007669"/>
    <property type="project" value="InterPro"/>
</dbReference>
<dbReference type="Pfam" id="PF00528">
    <property type="entry name" value="BPD_transp_1"/>
    <property type="match status" value="1"/>
</dbReference>
<dbReference type="EMBL" id="FMAQ01000013">
    <property type="protein sequence ID" value="SCC26030.1"/>
    <property type="molecule type" value="Genomic_DNA"/>
</dbReference>
<feature type="transmembrane region" description="Helical" evidence="10">
    <location>
        <begin position="190"/>
        <end position="214"/>
    </location>
</feature>
<keyword evidence="7" id="KW-0029">Amino-acid transport</keyword>